<accession>A0ABN1IDU7</accession>
<evidence type="ECO:0000313" key="8">
    <source>
        <dbReference type="EMBL" id="GAA0708762.1"/>
    </source>
</evidence>
<dbReference type="InterPro" id="IPR051311">
    <property type="entry name" value="DedA_domain"/>
</dbReference>
<evidence type="ECO:0000256" key="6">
    <source>
        <dbReference type="SAM" id="Phobius"/>
    </source>
</evidence>
<proteinExistence type="predicted"/>
<name>A0ABN1IDU7_9GAMM</name>
<gene>
    <name evidence="8" type="ORF">GCM10009105_08620</name>
</gene>
<evidence type="ECO:0000256" key="1">
    <source>
        <dbReference type="ARBA" id="ARBA00004651"/>
    </source>
</evidence>
<evidence type="ECO:0000256" key="2">
    <source>
        <dbReference type="ARBA" id="ARBA00022475"/>
    </source>
</evidence>
<evidence type="ECO:0000259" key="7">
    <source>
        <dbReference type="Pfam" id="PF09335"/>
    </source>
</evidence>
<dbReference type="PANTHER" id="PTHR42709:SF6">
    <property type="entry name" value="UNDECAPRENYL PHOSPHATE TRANSPORTER A"/>
    <property type="match status" value="1"/>
</dbReference>
<keyword evidence="3 6" id="KW-0812">Transmembrane</keyword>
<evidence type="ECO:0000256" key="4">
    <source>
        <dbReference type="ARBA" id="ARBA00022989"/>
    </source>
</evidence>
<reference evidence="8 9" key="1">
    <citation type="journal article" date="2019" name="Int. J. Syst. Evol. Microbiol.">
        <title>The Global Catalogue of Microorganisms (GCM) 10K type strain sequencing project: providing services to taxonomists for standard genome sequencing and annotation.</title>
        <authorList>
            <consortium name="The Broad Institute Genomics Platform"/>
            <consortium name="The Broad Institute Genome Sequencing Center for Infectious Disease"/>
            <person name="Wu L."/>
            <person name="Ma J."/>
        </authorList>
    </citation>
    <scope>NUCLEOTIDE SEQUENCE [LARGE SCALE GENOMIC DNA]</scope>
    <source>
        <strain evidence="8 9">JCM 15421</strain>
    </source>
</reference>
<keyword evidence="5 6" id="KW-0472">Membrane</keyword>
<comment type="caution">
    <text evidence="8">The sequence shown here is derived from an EMBL/GenBank/DDBJ whole genome shotgun (WGS) entry which is preliminary data.</text>
</comment>
<dbReference type="Proteomes" id="UP001501523">
    <property type="component" value="Unassembled WGS sequence"/>
</dbReference>
<sequence>MAAEMPDAIAALLSFGLLGVGCIAVVGKFIPVVPSYVLLLFLGMTTSDRGTLALTIMVTTIGSTVGALGWYGLGRALGQQRIDALVIRFGRYVFLNESLYRRMTGAYRRAPFRVTLIGQTIPCARIYIGMPAGVLGLEPRAFLAATMLGTLAWNAPFLSLGYALRGSGHDPVSVGAWAAAMLIAAEFVIVWALRSAAKSGITPPARASA</sequence>
<evidence type="ECO:0000256" key="5">
    <source>
        <dbReference type="ARBA" id="ARBA00023136"/>
    </source>
</evidence>
<organism evidence="8 9">
    <name type="scientific">Dokdonella soli</name>
    <dbReference type="NCBI Taxonomy" id="529810"/>
    <lineage>
        <taxon>Bacteria</taxon>
        <taxon>Pseudomonadati</taxon>
        <taxon>Pseudomonadota</taxon>
        <taxon>Gammaproteobacteria</taxon>
        <taxon>Lysobacterales</taxon>
        <taxon>Rhodanobacteraceae</taxon>
        <taxon>Dokdonella</taxon>
    </lineage>
</organism>
<dbReference type="InterPro" id="IPR032816">
    <property type="entry name" value="VTT_dom"/>
</dbReference>
<comment type="subcellular location">
    <subcellularLocation>
        <location evidence="1">Cell membrane</location>
        <topology evidence="1">Multi-pass membrane protein</topology>
    </subcellularLocation>
</comment>
<protein>
    <submittedName>
        <fullName evidence="8">DedA family protein</fullName>
    </submittedName>
</protein>
<feature type="transmembrane region" description="Helical" evidence="6">
    <location>
        <begin position="141"/>
        <end position="162"/>
    </location>
</feature>
<feature type="transmembrane region" description="Helical" evidence="6">
    <location>
        <begin position="174"/>
        <end position="193"/>
    </location>
</feature>
<feature type="domain" description="VTT" evidence="7">
    <location>
        <begin position="33"/>
        <end position="162"/>
    </location>
</feature>
<keyword evidence="2" id="KW-1003">Cell membrane</keyword>
<evidence type="ECO:0000313" key="9">
    <source>
        <dbReference type="Proteomes" id="UP001501523"/>
    </source>
</evidence>
<dbReference type="EMBL" id="BAAAEU010000004">
    <property type="protein sequence ID" value="GAA0708762.1"/>
    <property type="molecule type" value="Genomic_DNA"/>
</dbReference>
<dbReference type="PANTHER" id="PTHR42709">
    <property type="entry name" value="ALKALINE PHOSPHATASE LIKE PROTEIN"/>
    <property type="match status" value="1"/>
</dbReference>
<feature type="transmembrane region" description="Helical" evidence="6">
    <location>
        <begin position="51"/>
        <end position="73"/>
    </location>
</feature>
<evidence type="ECO:0000256" key="3">
    <source>
        <dbReference type="ARBA" id="ARBA00022692"/>
    </source>
</evidence>
<keyword evidence="9" id="KW-1185">Reference proteome</keyword>
<keyword evidence="4 6" id="KW-1133">Transmembrane helix</keyword>
<dbReference type="Pfam" id="PF09335">
    <property type="entry name" value="VTT_dom"/>
    <property type="match status" value="1"/>
</dbReference>